<evidence type="ECO:0000256" key="2">
    <source>
        <dbReference type="ARBA" id="ARBA00005466"/>
    </source>
</evidence>
<comment type="cofactor">
    <cofactor evidence="1">
        <name>FAD</name>
        <dbReference type="ChEBI" id="CHEBI:57692"/>
    </cofactor>
</comment>
<dbReference type="Pfam" id="PF08031">
    <property type="entry name" value="BBE"/>
    <property type="match status" value="1"/>
</dbReference>
<dbReference type="InterPro" id="IPR016169">
    <property type="entry name" value="FAD-bd_PCMH_sub2"/>
</dbReference>
<dbReference type="InterPro" id="IPR006093">
    <property type="entry name" value="Oxy_OxRdtase_FAD_BS"/>
</dbReference>
<accession>A0A446C499</accession>
<dbReference type="Gene3D" id="3.30.465.10">
    <property type="match status" value="1"/>
</dbReference>
<dbReference type="InterPro" id="IPR036318">
    <property type="entry name" value="FAD-bd_PCMH-like_sf"/>
</dbReference>
<dbReference type="EC" id="1.5.3.6" evidence="7"/>
<proteinExistence type="inferred from homology"/>
<dbReference type="InterPro" id="IPR012951">
    <property type="entry name" value="BBE"/>
</dbReference>
<name>A0A446C499_9BURK</name>
<dbReference type="SUPFAM" id="SSF56176">
    <property type="entry name" value="FAD-binding/transporter-associated domain-like"/>
    <property type="match status" value="1"/>
</dbReference>
<keyword evidence="3" id="KW-0285">Flavoprotein</keyword>
<dbReference type="AlphaFoldDB" id="A0A446C499"/>
<dbReference type="GO" id="GO:0071949">
    <property type="term" value="F:FAD binding"/>
    <property type="evidence" value="ECO:0007669"/>
    <property type="project" value="InterPro"/>
</dbReference>
<evidence type="ECO:0000259" key="6">
    <source>
        <dbReference type="PROSITE" id="PS51387"/>
    </source>
</evidence>
<dbReference type="RefSeq" id="WP_129525832.1">
    <property type="nucleotide sequence ID" value="NZ_UFQB01000002.1"/>
</dbReference>
<evidence type="ECO:0000313" key="7">
    <source>
        <dbReference type="EMBL" id="SSW62640.1"/>
    </source>
</evidence>
<dbReference type="Proteomes" id="UP000289184">
    <property type="component" value="Unassembled WGS sequence"/>
</dbReference>
<evidence type="ECO:0000256" key="4">
    <source>
        <dbReference type="ARBA" id="ARBA00022827"/>
    </source>
</evidence>
<dbReference type="Gene3D" id="3.40.462.20">
    <property type="match status" value="1"/>
</dbReference>
<evidence type="ECO:0000256" key="1">
    <source>
        <dbReference type="ARBA" id="ARBA00001974"/>
    </source>
</evidence>
<feature type="domain" description="FAD-binding PCMH-type" evidence="6">
    <location>
        <begin position="38"/>
        <end position="209"/>
    </location>
</feature>
<reference evidence="7 8" key="1">
    <citation type="submission" date="2018-07" db="EMBL/GenBank/DDBJ databases">
        <authorList>
            <person name="Peeters C."/>
        </authorList>
    </citation>
    <scope>NUCLEOTIDE SEQUENCE [LARGE SCALE GENOMIC DNA]</scope>
    <source>
        <strain evidence="7 8">LMG 3411</strain>
    </source>
</reference>
<dbReference type="GO" id="GO:0018530">
    <property type="term" value="F:(R)-6-hydroxynicotine oxidase activity"/>
    <property type="evidence" value="ECO:0007669"/>
    <property type="project" value="UniProtKB-EC"/>
</dbReference>
<dbReference type="InterPro" id="IPR016167">
    <property type="entry name" value="FAD-bd_PCMH_sub1"/>
</dbReference>
<gene>
    <name evidence="7" type="ORF">AGI3411_00488</name>
</gene>
<organism evidence="7 8">
    <name type="scientific">Achromobacter agilis</name>
    <dbReference type="NCBI Taxonomy" id="1353888"/>
    <lineage>
        <taxon>Bacteria</taxon>
        <taxon>Pseudomonadati</taxon>
        <taxon>Pseudomonadota</taxon>
        <taxon>Betaproteobacteria</taxon>
        <taxon>Burkholderiales</taxon>
        <taxon>Alcaligenaceae</taxon>
        <taxon>Achromobacter</taxon>
    </lineage>
</organism>
<dbReference type="InterPro" id="IPR006094">
    <property type="entry name" value="Oxid_FAD_bind_N"/>
</dbReference>
<keyword evidence="8" id="KW-1185">Reference proteome</keyword>
<dbReference type="PROSITE" id="PS00862">
    <property type="entry name" value="OX2_COVAL_FAD"/>
    <property type="match status" value="1"/>
</dbReference>
<dbReference type="InterPro" id="IPR050416">
    <property type="entry name" value="FAD-linked_Oxidoreductase"/>
</dbReference>
<dbReference type="Pfam" id="PF01565">
    <property type="entry name" value="FAD_binding_4"/>
    <property type="match status" value="1"/>
</dbReference>
<dbReference type="PANTHER" id="PTHR42973:SF39">
    <property type="entry name" value="FAD-BINDING PCMH-TYPE DOMAIN-CONTAINING PROTEIN"/>
    <property type="match status" value="1"/>
</dbReference>
<keyword evidence="4" id="KW-0274">FAD</keyword>
<dbReference type="PROSITE" id="PS51387">
    <property type="entry name" value="FAD_PCMH"/>
    <property type="match status" value="1"/>
</dbReference>
<dbReference type="InterPro" id="IPR016166">
    <property type="entry name" value="FAD-bd_PCMH"/>
</dbReference>
<protein>
    <submittedName>
        <fullName evidence="7">6-hydroxy-D-nicotine oxidase</fullName>
        <ecNumber evidence="7">1.5.3.6</ecNumber>
    </submittedName>
</protein>
<comment type="similarity">
    <text evidence="2">Belongs to the oxygen-dependent FAD-linked oxidoreductase family.</text>
</comment>
<evidence type="ECO:0000256" key="3">
    <source>
        <dbReference type="ARBA" id="ARBA00022630"/>
    </source>
</evidence>
<dbReference type="EMBL" id="UFQB01000002">
    <property type="protein sequence ID" value="SSW62640.1"/>
    <property type="molecule type" value="Genomic_DNA"/>
</dbReference>
<keyword evidence="5 7" id="KW-0560">Oxidoreductase</keyword>
<dbReference type="PANTHER" id="PTHR42973">
    <property type="entry name" value="BINDING OXIDOREDUCTASE, PUTATIVE (AFU_ORTHOLOGUE AFUA_1G17690)-RELATED"/>
    <property type="match status" value="1"/>
</dbReference>
<dbReference type="Gene3D" id="3.30.43.10">
    <property type="entry name" value="Uridine Diphospho-n-acetylenolpyruvylglucosamine Reductase, domain 2"/>
    <property type="match status" value="1"/>
</dbReference>
<sequence length="463" mass="49682">MSKLSNEALDALKASARGQVLVPGAAGYDDARKIWNAMIDRRPAVILRCAGVADVRLAVNFARENGLAVAVRGGGHNIAGTAVCEGGMMIDLSPMKSVRVDPARARAFAEPGALLSDVDHETQAFGLALPLGINSTTGVAGLTLGGGFGWLTRKFGMTIDNLVSADVVTADGGFLHASAQDNEELFWAIRGGGGNFGVVTMFEYQLHPVGPMVYGGLVVLPLEQGKEALRKYRDALPSMPPELTVWAVLRLAPPLPFLPESAHGKPMLAFALCYSGDPAQGPTAVEAVRGWGKPYGEHLGPTPYAAWQKAFDPLLTPGARNYWKSHNLGFLEDGLIDTIVASVDNPPSPQCEIFLGYIEGVAKRVPVAATAYPHRSAQFAMNVHGRWDAPQDDDRCIAWARALFKATEPFAQGGVYVNFLTQDEPERLGSAYGPNFERLTRAKARYDPSNLFRHNQNIPPAAP</sequence>
<dbReference type="OrthoDB" id="9775082at2"/>
<evidence type="ECO:0000256" key="5">
    <source>
        <dbReference type="ARBA" id="ARBA00023002"/>
    </source>
</evidence>
<evidence type="ECO:0000313" key="8">
    <source>
        <dbReference type="Proteomes" id="UP000289184"/>
    </source>
</evidence>